<accession>A0AAV9RXB5</accession>
<gene>
    <name evidence="2" type="ORF">CRENBAI_019249</name>
</gene>
<reference evidence="2 3" key="1">
    <citation type="submission" date="2021-06" db="EMBL/GenBank/DDBJ databases">
        <authorList>
            <person name="Palmer J.M."/>
        </authorList>
    </citation>
    <scope>NUCLEOTIDE SEQUENCE [LARGE SCALE GENOMIC DNA]</scope>
    <source>
        <strain evidence="2 3">MEX-2019</strain>
        <tissue evidence="2">Muscle</tissue>
    </source>
</reference>
<feature type="compositionally biased region" description="Basic and acidic residues" evidence="1">
    <location>
        <begin position="1"/>
        <end position="14"/>
    </location>
</feature>
<sequence>MKHDGKTWKSDHLLLPRLSPPSSHPQTGLGQTVDGAEEKPGRGISKSLAFCLCTGQPWGSNTSQIQTQVLQQ</sequence>
<comment type="caution">
    <text evidence="2">The sequence shown here is derived from an EMBL/GenBank/DDBJ whole genome shotgun (WGS) entry which is preliminary data.</text>
</comment>
<proteinExistence type="predicted"/>
<dbReference type="Proteomes" id="UP001311232">
    <property type="component" value="Unassembled WGS sequence"/>
</dbReference>
<evidence type="ECO:0000256" key="1">
    <source>
        <dbReference type="SAM" id="MobiDB-lite"/>
    </source>
</evidence>
<evidence type="ECO:0000313" key="2">
    <source>
        <dbReference type="EMBL" id="KAK5613591.1"/>
    </source>
</evidence>
<feature type="region of interest" description="Disordered" evidence="1">
    <location>
        <begin position="1"/>
        <end position="41"/>
    </location>
</feature>
<evidence type="ECO:0000313" key="3">
    <source>
        <dbReference type="Proteomes" id="UP001311232"/>
    </source>
</evidence>
<dbReference type="EMBL" id="JAHHUM010001201">
    <property type="protein sequence ID" value="KAK5613591.1"/>
    <property type="molecule type" value="Genomic_DNA"/>
</dbReference>
<dbReference type="AlphaFoldDB" id="A0AAV9RXB5"/>
<protein>
    <submittedName>
        <fullName evidence="2">Uncharacterized protein</fullName>
    </submittedName>
</protein>
<name>A0AAV9RXB5_9TELE</name>
<organism evidence="2 3">
    <name type="scientific">Crenichthys baileyi</name>
    <name type="common">White River springfish</name>
    <dbReference type="NCBI Taxonomy" id="28760"/>
    <lineage>
        <taxon>Eukaryota</taxon>
        <taxon>Metazoa</taxon>
        <taxon>Chordata</taxon>
        <taxon>Craniata</taxon>
        <taxon>Vertebrata</taxon>
        <taxon>Euteleostomi</taxon>
        <taxon>Actinopterygii</taxon>
        <taxon>Neopterygii</taxon>
        <taxon>Teleostei</taxon>
        <taxon>Neoteleostei</taxon>
        <taxon>Acanthomorphata</taxon>
        <taxon>Ovalentaria</taxon>
        <taxon>Atherinomorphae</taxon>
        <taxon>Cyprinodontiformes</taxon>
        <taxon>Goodeidae</taxon>
        <taxon>Crenichthys</taxon>
    </lineage>
</organism>
<keyword evidence="3" id="KW-1185">Reference proteome</keyword>